<protein>
    <submittedName>
        <fullName evidence="1">Uncharacterized protein</fullName>
    </submittedName>
</protein>
<dbReference type="Proteomes" id="UP000092993">
    <property type="component" value="Unassembled WGS sequence"/>
</dbReference>
<accession>A0A1C7LZU9</accession>
<keyword evidence="2" id="KW-1185">Reference proteome</keyword>
<comment type="caution">
    <text evidence="1">The sequence shown here is derived from an EMBL/GenBank/DDBJ whole genome shotgun (WGS) entry which is preliminary data.</text>
</comment>
<dbReference type="AlphaFoldDB" id="A0A1C7LZU9"/>
<evidence type="ECO:0000313" key="2">
    <source>
        <dbReference type="Proteomes" id="UP000092993"/>
    </source>
</evidence>
<proteinExistence type="predicted"/>
<dbReference type="EMBL" id="LUGG01000015">
    <property type="protein sequence ID" value="OBZ69559.1"/>
    <property type="molecule type" value="Genomic_DNA"/>
</dbReference>
<name>A0A1C7LZU9_GRIFR</name>
<gene>
    <name evidence="1" type="ORF">A0H81_10516</name>
</gene>
<reference evidence="1 2" key="1">
    <citation type="submission" date="2016-03" db="EMBL/GenBank/DDBJ databases">
        <title>Whole genome sequencing of Grifola frondosa 9006-11.</title>
        <authorList>
            <person name="Min B."/>
            <person name="Park H."/>
            <person name="Kim J.-G."/>
            <person name="Cho H."/>
            <person name="Oh Y.-L."/>
            <person name="Kong W.-S."/>
            <person name="Choi I.-G."/>
        </authorList>
    </citation>
    <scope>NUCLEOTIDE SEQUENCE [LARGE SCALE GENOMIC DNA]</scope>
    <source>
        <strain evidence="1 2">9006-11</strain>
    </source>
</reference>
<evidence type="ECO:0000313" key="1">
    <source>
        <dbReference type="EMBL" id="OBZ69559.1"/>
    </source>
</evidence>
<organism evidence="1 2">
    <name type="scientific">Grifola frondosa</name>
    <name type="common">Maitake</name>
    <name type="synonym">Polyporus frondosus</name>
    <dbReference type="NCBI Taxonomy" id="5627"/>
    <lineage>
        <taxon>Eukaryota</taxon>
        <taxon>Fungi</taxon>
        <taxon>Dikarya</taxon>
        <taxon>Basidiomycota</taxon>
        <taxon>Agaricomycotina</taxon>
        <taxon>Agaricomycetes</taxon>
        <taxon>Polyporales</taxon>
        <taxon>Grifolaceae</taxon>
        <taxon>Grifola</taxon>
    </lineage>
</organism>
<sequence length="85" mass="9341">MSSPLLTRGVEGTVVLYRYFIQSSNGGVVFPCMYDVPKDARTGIKSQKLGSGRRRDCMVTPSSAEMFRKCRSTSISSSPILLMLS</sequence>